<evidence type="ECO:0008006" key="5">
    <source>
        <dbReference type="Google" id="ProtNLM"/>
    </source>
</evidence>
<proteinExistence type="predicted"/>
<feature type="signal peptide" evidence="2">
    <location>
        <begin position="1"/>
        <end position="26"/>
    </location>
</feature>
<name>A0A158ITX2_9BURK</name>
<gene>
    <name evidence="3" type="ORF">AWB66_03412</name>
</gene>
<feature type="chain" id="PRO_5011117332" description="Lipoprotein" evidence="2">
    <location>
        <begin position="27"/>
        <end position="94"/>
    </location>
</feature>
<feature type="compositionally biased region" description="Gly residues" evidence="1">
    <location>
        <begin position="83"/>
        <end position="94"/>
    </location>
</feature>
<evidence type="ECO:0000313" key="3">
    <source>
        <dbReference type="EMBL" id="SAL60132.1"/>
    </source>
</evidence>
<sequence>MRHISTALGRTAAIMLGSTLAIVASAQQQPNKLQPDSTPAYQEHNTTSPASATAAWDHALKKDPGKTSSGKGPAPDRPNGLGMDAGAGSMGKKQ</sequence>
<protein>
    <recommendedName>
        <fullName evidence="5">Lipoprotein</fullName>
    </recommendedName>
</protein>
<dbReference type="EMBL" id="FCNZ02000012">
    <property type="protein sequence ID" value="SAL60132.1"/>
    <property type="molecule type" value="Genomic_DNA"/>
</dbReference>
<dbReference type="AlphaFoldDB" id="A0A158ITX2"/>
<dbReference type="RefSeq" id="WP_125469741.1">
    <property type="nucleotide sequence ID" value="NZ_FCNZ02000012.1"/>
</dbReference>
<keyword evidence="2" id="KW-0732">Signal</keyword>
<evidence type="ECO:0000256" key="1">
    <source>
        <dbReference type="SAM" id="MobiDB-lite"/>
    </source>
</evidence>
<accession>A0A158ITX2</accession>
<feature type="region of interest" description="Disordered" evidence="1">
    <location>
        <begin position="27"/>
        <end position="94"/>
    </location>
</feature>
<dbReference type="Proteomes" id="UP000054717">
    <property type="component" value="Unassembled WGS sequence"/>
</dbReference>
<evidence type="ECO:0000313" key="4">
    <source>
        <dbReference type="Proteomes" id="UP000054717"/>
    </source>
</evidence>
<keyword evidence="4" id="KW-1185">Reference proteome</keyword>
<comment type="caution">
    <text evidence="3">The sequence shown here is derived from an EMBL/GenBank/DDBJ whole genome shotgun (WGS) entry which is preliminary data.</text>
</comment>
<organism evidence="3 4">
    <name type="scientific">Caballeronia telluris</name>
    <dbReference type="NCBI Taxonomy" id="326475"/>
    <lineage>
        <taxon>Bacteria</taxon>
        <taxon>Pseudomonadati</taxon>
        <taxon>Pseudomonadota</taxon>
        <taxon>Betaproteobacteria</taxon>
        <taxon>Burkholderiales</taxon>
        <taxon>Burkholderiaceae</taxon>
        <taxon>Caballeronia</taxon>
    </lineage>
</organism>
<feature type="compositionally biased region" description="Polar residues" evidence="1">
    <location>
        <begin position="27"/>
        <end position="51"/>
    </location>
</feature>
<reference evidence="3" key="1">
    <citation type="submission" date="2016-01" db="EMBL/GenBank/DDBJ databases">
        <authorList>
            <person name="Peeters Charlotte."/>
        </authorList>
    </citation>
    <scope>NUCLEOTIDE SEQUENCE</scope>
    <source>
        <strain evidence="3">LMG 22936</strain>
    </source>
</reference>
<evidence type="ECO:0000256" key="2">
    <source>
        <dbReference type="SAM" id="SignalP"/>
    </source>
</evidence>